<dbReference type="InterPro" id="IPR013686">
    <property type="entry name" value="Polypept-transport_assoc_ShlB"/>
</dbReference>
<reference evidence="11 12" key="1">
    <citation type="submission" date="2017-01" db="EMBL/GenBank/DDBJ databases">
        <authorList>
            <person name="Mah S.A."/>
            <person name="Swanson W.J."/>
            <person name="Moy G.W."/>
            <person name="Vacquier V.D."/>
        </authorList>
    </citation>
    <scope>NUCLEOTIDE SEQUENCE [LARGE SCALE GENOMIC DNA]</scope>
    <source>
        <strain evidence="11 12">M9</strain>
    </source>
</reference>
<feature type="signal peptide" evidence="9">
    <location>
        <begin position="1"/>
        <end position="24"/>
    </location>
</feature>
<evidence type="ECO:0000256" key="6">
    <source>
        <dbReference type="ARBA" id="ARBA00022927"/>
    </source>
</evidence>
<dbReference type="GO" id="GO:0008320">
    <property type="term" value="F:protein transmembrane transporter activity"/>
    <property type="evidence" value="ECO:0007669"/>
    <property type="project" value="TreeGrafter"/>
</dbReference>
<dbReference type="Pfam" id="PF08479">
    <property type="entry name" value="POTRA_2"/>
    <property type="match status" value="1"/>
</dbReference>
<keyword evidence="8" id="KW-0998">Cell outer membrane</keyword>
<dbReference type="InterPro" id="IPR005565">
    <property type="entry name" value="Hemolysn_activator_HlyB_C"/>
</dbReference>
<keyword evidence="12" id="KW-1185">Reference proteome</keyword>
<evidence type="ECO:0000313" key="12">
    <source>
        <dbReference type="Proteomes" id="UP000223759"/>
    </source>
</evidence>
<evidence type="ECO:0000256" key="7">
    <source>
        <dbReference type="ARBA" id="ARBA00023136"/>
    </source>
</evidence>
<dbReference type="Gene3D" id="2.40.160.50">
    <property type="entry name" value="membrane protein fhac: a member of the omp85/tpsb transporter family"/>
    <property type="match status" value="1"/>
</dbReference>
<comment type="similarity">
    <text evidence="2">Belongs to the TPS (TC 1.B.20) family.</text>
</comment>
<dbReference type="AlphaFoldDB" id="A0A1R3VQV0"/>
<keyword evidence="7" id="KW-0472">Membrane</keyword>
<feature type="domain" description="POTRA" evidence="10">
    <location>
        <begin position="84"/>
        <end position="158"/>
    </location>
</feature>
<feature type="chain" id="PRO_5013159185" evidence="9">
    <location>
        <begin position="25"/>
        <end position="585"/>
    </location>
</feature>
<protein>
    <submittedName>
        <fullName evidence="11">Hemolysin activation/secretion protein</fullName>
    </submittedName>
</protein>
<sequence length="585" mass="62948">MQGAARAAWVICPMLAAMPAIGHAQSGQSAQSAQAQAAQLAQAGIDAGSILRETERLRVPDVPPLAPAAIPEPPAEPDPDAVTFTISRFELTGVTLIPEQDIQAVLADYLNREITFDDLDRALVKISDLYSKRGWFARPQLPAQDIIDGTVRINIIEGRLGEIQILDPEELAIAPELINRYMLARQTPGDFLNTDEVNRAIGNLNDLPGISAGVVLSASETPGASDLLIQAAPTTALSTTISADNSGSRSTGRARATANAVWANPRGIGDQISSSLMFTEGNRFANFAYDIPVGYDGWRVNSSLSLLSYKNVLDEFALLDSKGSARTFAVTGNYPWIRTNTRTVRLTTGANHARYENELSGEIDNKTVTTLTGGLSGDFSDAWGGGAFTLWSLNATWGEVSLDSKLRQRDSGDETRRGPQTEGRFATLSGNLARLQRLTPNTTLWVSLNGQLASKNLDSSQGISLGGPAGVRAYPVSEGSGDQAIIATVEIRHNFNDQLQGIAFYDHGQVRQHRFDYRPETTTEPNTYELKGLGVGMTYSLSSRAQLRATLATKVGSNPIRTSEGNDGDGTNDQTRLWLNLSVSL</sequence>
<keyword evidence="9" id="KW-0732">Signal</keyword>
<dbReference type="Gene3D" id="3.10.20.310">
    <property type="entry name" value="membrane protein fhac"/>
    <property type="match status" value="1"/>
</dbReference>
<accession>A0A1R3VQV0</accession>
<dbReference type="Proteomes" id="UP000223759">
    <property type="component" value="Unassembled WGS sequence"/>
</dbReference>
<dbReference type="STRING" id="233100.SAMN05216526_0391"/>
<keyword evidence="6" id="KW-0653">Protein transport</keyword>
<keyword evidence="4" id="KW-1134">Transmembrane beta strand</keyword>
<dbReference type="PROSITE" id="PS51779">
    <property type="entry name" value="POTRA"/>
    <property type="match status" value="1"/>
</dbReference>
<evidence type="ECO:0000256" key="8">
    <source>
        <dbReference type="ARBA" id="ARBA00023237"/>
    </source>
</evidence>
<dbReference type="EMBL" id="FTPK01000001">
    <property type="protein sequence ID" value="SIT65933.1"/>
    <property type="molecule type" value="Genomic_DNA"/>
</dbReference>
<dbReference type="PANTHER" id="PTHR34597">
    <property type="entry name" value="SLR1661 PROTEIN"/>
    <property type="match status" value="1"/>
</dbReference>
<evidence type="ECO:0000256" key="1">
    <source>
        <dbReference type="ARBA" id="ARBA00004442"/>
    </source>
</evidence>
<dbReference type="GO" id="GO:0098046">
    <property type="term" value="C:type V protein secretion system complex"/>
    <property type="evidence" value="ECO:0007669"/>
    <property type="project" value="TreeGrafter"/>
</dbReference>
<evidence type="ECO:0000313" key="11">
    <source>
        <dbReference type="EMBL" id="SIT65933.1"/>
    </source>
</evidence>
<dbReference type="InterPro" id="IPR051544">
    <property type="entry name" value="TPS_OM_transporter"/>
</dbReference>
<organism evidence="11 12">
    <name type="scientific">Ectothiorhodosinus mongolicus</name>
    <dbReference type="NCBI Taxonomy" id="233100"/>
    <lineage>
        <taxon>Bacteria</taxon>
        <taxon>Pseudomonadati</taxon>
        <taxon>Pseudomonadota</taxon>
        <taxon>Gammaproteobacteria</taxon>
        <taxon>Chromatiales</taxon>
        <taxon>Ectothiorhodospiraceae</taxon>
        <taxon>Ectothiorhodosinus</taxon>
    </lineage>
</organism>
<name>A0A1R3VQV0_9GAMM</name>
<gene>
    <name evidence="11" type="ORF">SAMN05216526_0391</name>
</gene>
<evidence type="ECO:0000256" key="4">
    <source>
        <dbReference type="ARBA" id="ARBA00022452"/>
    </source>
</evidence>
<comment type="subcellular location">
    <subcellularLocation>
        <location evidence="1">Cell outer membrane</location>
    </subcellularLocation>
</comment>
<proteinExistence type="inferred from homology"/>
<evidence type="ECO:0000259" key="10">
    <source>
        <dbReference type="PROSITE" id="PS51779"/>
    </source>
</evidence>
<dbReference type="GO" id="GO:0009279">
    <property type="term" value="C:cell outer membrane"/>
    <property type="evidence" value="ECO:0007669"/>
    <property type="project" value="UniProtKB-SubCell"/>
</dbReference>
<keyword evidence="3" id="KW-0813">Transport</keyword>
<evidence type="ECO:0000256" key="9">
    <source>
        <dbReference type="SAM" id="SignalP"/>
    </source>
</evidence>
<dbReference type="InterPro" id="IPR034746">
    <property type="entry name" value="POTRA"/>
</dbReference>
<evidence type="ECO:0000256" key="2">
    <source>
        <dbReference type="ARBA" id="ARBA00009055"/>
    </source>
</evidence>
<dbReference type="PANTHER" id="PTHR34597:SF1">
    <property type="entry name" value="HEME_HEMOPEXIN TRANSPORTER PROTEIN HUXB"/>
    <property type="match status" value="1"/>
</dbReference>
<dbReference type="GO" id="GO:0046819">
    <property type="term" value="P:protein secretion by the type V secretion system"/>
    <property type="evidence" value="ECO:0007669"/>
    <property type="project" value="TreeGrafter"/>
</dbReference>
<keyword evidence="5" id="KW-0812">Transmembrane</keyword>
<evidence type="ECO:0000256" key="5">
    <source>
        <dbReference type="ARBA" id="ARBA00022692"/>
    </source>
</evidence>
<evidence type="ECO:0000256" key="3">
    <source>
        <dbReference type="ARBA" id="ARBA00022448"/>
    </source>
</evidence>
<dbReference type="Pfam" id="PF03865">
    <property type="entry name" value="ShlB"/>
    <property type="match status" value="1"/>
</dbReference>